<dbReference type="PANTHER" id="PTHR35901">
    <property type="entry name" value="RIBONUCLEASE VAPC3"/>
    <property type="match status" value="1"/>
</dbReference>
<dbReference type="InterPro" id="IPR051619">
    <property type="entry name" value="TypeII_TA_RNase_PINc/VapC"/>
</dbReference>
<dbReference type="CDD" id="cd09873">
    <property type="entry name" value="PIN_Pae0151-like"/>
    <property type="match status" value="1"/>
</dbReference>
<evidence type="ECO:0008006" key="4">
    <source>
        <dbReference type="Google" id="ProtNLM"/>
    </source>
</evidence>
<dbReference type="SUPFAM" id="SSF88723">
    <property type="entry name" value="PIN domain-like"/>
    <property type="match status" value="1"/>
</dbReference>
<sequence>MNHYILDASFLVVALLKNNPKVTEKWNIASNEVKNEKAILHSVSFFLSETANALRYTLEKEKAIVYLSLITNLPINYYNLQPEDWTVILDWSYTHNTTVYDTSYHYIASLLKGTFLTCDSKYYQKAQKEGFIELIK</sequence>
<accession>A0A2M8EYW5</accession>
<keyword evidence="1" id="KW-0460">Magnesium</keyword>
<dbReference type="EMBL" id="PFSC01000102">
    <property type="protein sequence ID" value="PJC31880.1"/>
    <property type="molecule type" value="Genomic_DNA"/>
</dbReference>
<proteinExistence type="predicted"/>
<evidence type="ECO:0000256" key="1">
    <source>
        <dbReference type="ARBA" id="ARBA00022842"/>
    </source>
</evidence>
<protein>
    <recommendedName>
        <fullName evidence="4">PIN domain-containing protein</fullName>
    </recommendedName>
</protein>
<evidence type="ECO:0000313" key="2">
    <source>
        <dbReference type="EMBL" id="PJC31880.1"/>
    </source>
</evidence>
<evidence type="ECO:0000313" key="3">
    <source>
        <dbReference type="Proteomes" id="UP000231383"/>
    </source>
</evidence>
<dbReference type="InterPro" id="IPR029060">
    <property type="entry name" value="PIN-like_dom_sf"/>
</dbReference>
<name>A0A2M8EYW5_9BACT</name>
<organism evidence="2 3">
    <name type="scientific">Candidatus Roizmanbacteria bacterium CG_4_9_14_0_2_um_filter_39_13</name>
    <dbReference type="NCBI Taxonomy" id="1974839"/>
    <lineage>
        <taxon>Bacteria</taxon>
        <taxon>Candidatus Roizmaniibacteriota</taxon>
    </lineage>
</organism>
<dbReference type="PANTHER" id="PTHR35901:SF1">
    <property type="entry name" value="EXONUCLEASE VAPC9"/>
    <property type="match status" value="1"/>
</dbReference>
<reference evidence="3" key="1">
    <citation type="submission" date="2017-09" db="EMBL/GenBank/DDBJ databases">
        <title>Depth-based differentiation of microbial function through sediment-hosted aquifers and enrichment of novel symbionts in the deep terrestrial subsurface.</title>
        <authorList>
            <person name="Probst A.J."/>
            <person name="Ladd B."/>
            <person name="Jarett J.K."/>
            <person name="Geller-Mcgrath D.E."/>
            <person name="Sieber C.M.K."/>
            <person name="Emerson J.B."/>
            <person name="Anantharaman K."/>
            <person name="Thomas B.C."/>
            <person name="Malmstrom R."/>
            <person name="Stieglmeier M."/>
            <person name="Klingl A."/>
            <person name="Woyke T."/>
            <person name="Ryan C.M."/>
            <person name="Banfield J.F."/>
        </authorList>
    </citation>
    <scope>NUCLEOTIDE SEQUENCE [LARGE SCALE GENOMIC DNA]</scope>
</reference>
<dbReference type="Gene3D" id="3.40.50.1010">
    <property type="entry name" value="5'-nuclease"/>
    <property type="match status" value="1"/>
</dbReference>
<gene>
    <name evidence="2" type="ORF">CO051_03680</name>
</gene>
<dbReference type="InterPro" id="IPR044153">
    <property type="entry name" value="PIN_Pae0151-like"/>
</dbReference>
<dbReference type="Proteomes" id="UP000231383">
    <property type="component" value="Unassembled WGS sequence"/>
</dbReference>
<comment type="caution">
    <text evidence="2">The sequence shown here is derived from an EMBL/GenBank/DDBJ whole genome shotgun (WGS) entry which is preliminary data.</text>
</comment>
<dbReference type="AlphaFoldDB" id="A0A2M8EYW5"/>